<gene>
    <name evidence="2" type="ORF">EYZ11_013386</name>
</gene>
<dbReference type="EMBL" id="SOSA01001418">
    <property type="protein sequence ID" value="THC87168.1"/>
    <property type="molecule type" value="Genomic_DNA"/>
</dbReference>
<evidence type="ECO:0000313" key="3">
    <source>
        <dbReference type="Proteomes" id="UP000308092"/>
    </source>
</evidence>
<evidence type="ECO:0000313" key="2">
    <source>
        <dbReference type="EMBL" id="THC87168.1"/>
    </source>
</evidence>
<organism evidence="2 3">
    <name type="scientific">Aspergillus tanneri</name>
    <dbReference type="NCBI Taxonomy" id="1220188"/>
    <lineage>
        <taxon>Eukaryota</taxon>
        <taxon>Fungi</taxon>
        <taxon>Dikarya</taxon>
        <taxon>Ascomycota</taxon>
        <taxon>Pezizomycotina</taxon>
        <taxon>Eurotiomycetes</taxon>
        <taxon>Eurotiomycetidae</taxon>
        <taxon>Eurotiales</taxon>
        <taxon>Aspergillaceae</taxon>
        <taxon>Aspergillus</taxon>
        <taxon>Aspergillus subgen. Circumdati</taxon>
    </lineage>
</organism>
<protein>
    <submittedName>
        <fullName evidence="2">Uncharacterized protein</fullName>
    </submittedName>
</protein>
<comment type="caution">
    <text evidence="2">The sequence shown here is derived from an EMBL/GenBank/DDBJ whole genome shotgun (WGS) entry which is preliminary data.</text>
</comment>
<dbReference type="VEuPathDB" id="FungiDB:EYZ11_013386"/>
<feature type="chain" id="PRO_5020806912" evidence="1">
    <location>
        <begin position="19"/>
        <end position="116"/>
    </location>
</feature>
<sequence length="116" mass="12925">MHLGKTIAFFCLSSGALSYKIRAFSGKDCSGDAKEINVWDNTCRDNNVPTTRSFRVLAYGAHRQRATFSEDHACGYGKQSYWADGGSDKFKKDALAAELMEIITNPAWYFDANLDP</sequence>
<evidence type="ECO:0000256" key="1">
    <source>
        <dbReference type="SAM" id="SignalP"/>
    </source>
</evidence>
<dbReference type="AlphaFoldDB" id="A0A4S3IZZ9"/>
<dbReference type="Proteomes" id="UP000308092">
    <property type="component" value="Unassembled WGS sequence"/>
</dbReference>
<accession>A0A4S3IZZ9</accession>
<keyword evidence="1" id="KW-0732">Signal</keyword>
<proteinExistence type="predicted"/>
<keyword evidence="3" id="KW-1185">Reference proteome</keyword>
<name>A0A4S3IZZ9_9EURO</name>
<feature type="signal peptide" evidence="1">
    <location>
        <begin position="1"/>
        <end position="18"/>
    </location>
</feature>
<reference evidence="2 3" key="1">
    <citation type="submission" date="2019-03" db="EMBL/GenBank/DDBJ databases">
        <title>The genome sequence of a newly discovered highly antifungal drug resistant Aspergillus species, Aspergillus tanneri NIH 1004.</title>
        <authorList>
            <person name="Mounaud S."/>
            <person name="Singh I."/>
            <person name="Joardar V."/>
            <person name="Pakala S."/>
            <person name="Pakala S."/>
            <person name="Venepally P."/>
            <person name="Hoover J."/>
            <person name="Nierman W."/>
            <person name="Chung J."/>
            <person name="Losada L."/>
        </authorList>
    </citation>
    <scope>NUCLEOTIDE SEQUENCE [LARGE SCALE GENOMIC DNA]</scope>
    <source>
        <strain evidence="2 3">NIH1004</strain>
    </source>
</reference>